<feature type="domain" description="PAS" evidence="2">
    <location>
        <begin position="292"/>
        <end position="344"/>
    </location>
</feature>
<dbReference type="Gene3D" id="3.30.450.20">
    <property type="entry name" value="PAS domain"/>
    <property type="match status" value="1"/>
</dbReference>
<evidence type="ECO:0000259" key="3">
    <source>
        <dbReference type="PROSITE" id="PS50113"/>
    </source>
</evidence>
<feature type="domain" description="PAC" evidence="3">
    <location>
        <begin position="359"/>
        <end position="411"/>
    </location>
</feature>
<dbReference type="InterPro" id="IPR035919">
    <property type="entry name" value="EAL_sf"/>
</dbReference>
<dbReference type="Pfam" id="PF00990">
    <property type="entry name" value="GGDEF"/>
    <property type="match status" value="1"/>
</dbReference>
<evidence type="ECO:0000313" key="8">
    <source>
        <dbReference type="Proteomes" id="UP000659697"/>
    </source>
</evidence>
<feature type="domain" description="CBS" evidence="6">
    <location>
        <begin position="212"/>
        <end position="268"/>
    </location>
</feature>
<dbReference type="SMART" id="SM00086">
    <property type="entry name" value="PAC"/>
    <property type="match status" value="1"/>
</dbReference>
<gene>
    <name evidence="7" type="ORF">GCM10010919_04570</name>
</gene>
<dbReference type="Pfam" id="PF13426">
    <property type="entry name" value="PAS_9"/>
    <property type="match status" value="1"/>
</dbReference>
<dbReference type="InterPro" id="IPR052155">
    <property type="entry name" value="Biofilm_reg_signaling"/>
</dbReference>
<dbReference type="PROSITE" id="PS50887">
    <property type="entry name" value="GGDEF"/>
    <property type="match status" value="1"/>
</dbReference>
<keyword evidence="8" id="KW-1185">Reference proteome</keyword>
<dbReference type="SMART" id="SM00091">
    <property type="entry name" value="PAS"/>
    <property type="match status" value="1"/>
</dbReference>
<comment type="caution">
    <text evidence="7">The sequence shown here is derived from an EMBL/GenBank/DDBJ whole genome shotgun (WGS) entry which is preliminary data.</text>
</comment>
<evidence type="ECO:0008006" key="9">
    <source>
        <dbReference type="Google" id="ProtNLM"/>
    </source>
</evidence>
<dbReference type="SUPFAM" id="SSF55785">
    <property type="entry name" value="PYP-like sensor domain (PAS domain)"/>
    <property type="match status" value="1"/>
</dbReference>
<feature type="domain" description="EAL" evidence="4">
    <location>
        <begin position="585"/>
        <end position="837"/>
    </location>
</feature>
<dbReference type="InterPro" id="IPR001610">
    <property type="entry name" value="PAC"/>
</dbReference>
<accession>A0ABQ3KTS8</accession>
<dbReference type="SUPFAM" id="SSF55073">
    <property type="entry name" value="Nucleotide cyclase"/>
    <property type="match status" value="1"/>
</dbReference>
<dbReference type="PROSITE" id="PS50883">
    <property type="entry name" value="EAL"/>
    <property type="match status" value="1"/>
</dbReference>
<dbReference type="InterPro" id="IPR000700">
    <property type="entry name" value="PAS-assoc_C"/>
</dbReference>
<protein>
    <recommendedName>
        <fullName evidence="9">Diguanylate cyclase</fullName>
    </recommendedName>
</protein>
<dbReference type="SMART" id="SM00267">
    <property type="entry name" value="GGDEF"/>
    <property type="match status" value="1"/>
</dbReference>
<feature type="domain" description="CBS" evidence="6">
    <location>
        <begin position="85"/>
        <end position="141"/>
    </location>
</feature>
<dbReference type="NCBIfam" id="TIGR00229">
    <property type="entry name" value="sensory_box"/>
    <property type="match status" value="1"/>
</dbReference>
<dbReference type="SMART" id="SM00116">
    <property type="entry name" value="CBS"/>
    <property type="match status" value="4"/>
</dbReference>
<name>A0ABQ3KTS8_9ALTE</name>
<dbReference type="Gene3D" id="3.10.580.10">
    <property type="entry name" value="CBS-domain"/>
    <property type="match status" value="2"/>
</dbReference>
<dbReference type="PANTHER" id="PTHR44757:SF2">
    <property type="entry name" value="BIOFILM ARCHITECTURE MAINTENANCE PROTEIN MBAA"/>
    <property type="match status" value="1"/>
</dbReference>
<evidence type="ECO:0000259" key="4">
    <source>
        <dbReference type="PROSITE" id="PS50883"/>
    </source>
</evidence>
<proteinExistence type="predicted"/>
<evidence type="ECO:0000313" key="7">
    <source>
        <dbReference type="EMBL" id="GHG60819.1"/>
    </source>
</evidence>
<dbReference type="PROSITE" id="PS50113">
    <property type="entry name" value="PAC"/>
    <property type="match status" value="1"/>
</dbReference>
<keyword evidence="1" id="KW-0129">CBS domain</keyword>
<evidence type="ECO:0000259" key="6">
    <source>
        <dbReference type="PROSITE" id="PS51371"/>
    </source>
</evidence>
<dbReference type="InterPro" id="IPR029787">
    <property type="entry name" value="Nucleotide_cyclase"/>
</dbReference>
<dbReference type="Gene3D" id="3.20.20.450">
    <property type="entry name" value="EAL domain"/>
    <property type="match status" value="1"/>
</dbReference>
<dbReference type="PROSITE" id="PS51371">
    <property type="entry name" value="CBS"/>
    <property type="match status" value="3"/>
</dbReference>
<dbReference type="InterPro" id="IPR000644">
    <property type="entry name" value="CBS_dom"/>
</dbReference>
<dbReference type="PANTHER" id="PTHR44757">
    <property type="entry name" value="DIGUANYLATE CYCLASE DGCP"/>
    <property type="match status" value="1"/>
</dbReference>
<evidence type="ECO:0000256" key="1">
    <source>
        <dbReference type="PROSITE-ProRule" id="PRU00703"/>
    </source>
</evidence>
<sequence>MADFLDNSEETLAEPTIAELIKRPLLTCAATDSLQTAARLMREHKVSCILIREGESITGIWSEADTRKLAFDQINAATLEVGTVMSSPVISASGLTLVSGAASLMLNHNIRRLLVVDNAQRPIGLLTQSDIVRQQKIEFYLRFREVGSCINKAALNLAASYPLHEAVAQMRHARADAAIITFPDASYGLVTERDLVHLLAEGTNCQHIGDLANKPLLCVPPDLSLLDAVDMLTKQEIRHLAVASQDQIYGLLSFSDILRNVEYAYIEQLKTALRDRDHALRTSADYLRLAHKVIDASMDGILITDKHGFIQSVNPSFSKLTGYSAEEAIGQTPRLLSSGLHEADFYRNMWQTLLEKGHWQGEIWNKRKNGEHYPQWLSITAIRDEQQQITQYAAIFSDITERKRQEEKIHQLAYMDELTGLANRRMFFDRLQLSLANAHRHKHTLAVLFLDLDLFKRINDTLGHQAGDQALKEVARRLQITLREGESVARIGGDEFTILIPEVSNCNSLQILAQRIISQLEKPVQLLQQEFFLTTSIGISLYPKDGHNAELLVKHADVAMYQAKSAGRNQYSFYQASTSQHNEEELKLEQALRQALRQQQLEVYYQPKFTLDTGKLCGLEALLRWHDAELGIVSPALFIPLAEKLGLIHQLGEQVMRQVCNQLHFWQELAVPVAINISALQLTEPDFLPKLVSILEQSAISPSLLEIELTESCLIPEQADYTLSVLTKLKALGLRLSIDDFGTGYSSLSYLRRLPLDALKIDRSFIKDLPTSKSDGQITLAIIAMAKALGLEVIAEGIELEAQRQFLLEAGCDTGQGFLVSPALPATEITPWLADSASCTSLVQFAPNLGATNPLRRRSRH</sequence>
<dbReference type="CDD" id="cd01949">
    <property type="entry name" value="GGDEF"/>
    <property type="match status" value="1"/>
</dbReference>
<dbReference type="SMART" id="SM00052">
    <property type="entry name" value="EAL"/>
    <property type="match status" value="1"/>
</dbReference>
<dbReference type="NCBIfam" id="TIGR00254">
    <property type="entry name" value="GGDEF"/>
    <property type="match status" value="1"/>
</dbReference>
<dbReference type="EMBL" id="BNAO01000001">
    <property type="protein sequence ID" value="GHG60819.1"/>
    <property type="molecule type" value="Genomic_DNA"/>
</dbReference>
<feature type="domain" description="CBS" evidence="6">
    <location>
        <begin position="21"/>
        <end position="78"/>
    </location>
</feature>
<dbReference type="RefSeq" id="WP_189429715.1">
    <property type="nucleotide sequence ID" value="NZ_BNAO01000001.1"/>
</dbReference>
<dbReference type="InterPro" id="IPR043128">
    <property type="entry name" value="Rev_trsase/Diguanyl_cyclase"/>
</dbReference>
<dbReference type="InterPro" id="IPR046342">
    <property type="entry name" value="CBS_dom_sf"/>
</dbReference>
<dbReference type="Pfam" id="PF00571">
    <property type="entry name" value="CBS"/>
    <property type="match status" value="3"/>
</dbReference>
<dbReference type="Pfam" id="PF00563">
    <property type="entry name" value="EAL"/>
    <property type="match status" value="1"/>
</dbReference>
<evidence type="ECO:0000259" key="5">
    <source>
        <dbReference type="PROSITE" id="PS50887"/>
    </source>
</evidence>
<dbReference type="InterPro" id="IPR000160">
    <property type="entry name" value="GGDEF_dom"/>
</dbReference>
<dbReference type="Gene3D" id="3.30.70.270">
    <property type="match status" value="1"/>
</dbReference>
<dbReference type="InterPro" id="IPR001633">
    <property type="entry name" value="EAL_dom"/>
</dbReference>
<feature type="domain" description="GGDEF" evidence="5">
    <location>
        <begin position="443"/>
        <end position="576"/>
    </location>
</feature>
<dbReference type="SUPFAM" id="SSF141868">
    <property type="entry name" value="EAL domain-like"/>
    <property type="match status" value="1"/>
</dbReference>
<reference evidence="8" key="1">
    <citation type="journal article" date="2019" name="Int. J. Syst. Evol. Microbiol.">
        <title>The Global Catalogue of Microorganisms (GCM) 10K type strain sequencing project: providing services to taxonomists for standard genome sequencing and annotation.</title>
        <authorList>
            <consortium name="The Broad Institute Genomics Platform"/>
            <consortium name="The Broad Institute Genome Sequencing Center for Infectious Disease"/>
            <person name="Wu L."/>
            <person name="Ma J."/>
        </authorList>
    </citation>
    <scope>NUCLEOTIDE SEQUENCE [LARGE SCALE GENOMIC DNA]</scope>
    <source>
        <strain evidence="8">CGMCC 1.7003</strain>
    </source>
</reference>
<dbReference type="Proteomes" id="UP000659697">
    <property type="component" value="Unassembled WGS sequence"/>
</dbReference>
<dbReference type="InterPro" id="IPR000014">
    <property type="entry name" value="PAS"/>
</dbReference>
<dbReference type="CDD" id="cd01948">
    <property type="entry name" value="EAL"/>
    <property type="match status" value="1"/>
</dbReference>
<evidence type="ECO:0000259" key="2">
    <source>
        <dbReference type="PROSITE" id="PS50112"/>
    </source>
</evidence>
<dbReference type="InterPro" id="IPR035965">
    <property type="entry name" value="PAS-like_dom_sf"/>
</dbReference>
<dbReference type="CDD" id="cd00130">
    <property type="entry name" value="PAS"/>
    <property type="match status" value="1"/>
</dbReference>
<organism evidence="7 8">
    <name type="scientific">Alishewanella longhuensis</name>
    <dbReference type="NCBI Taxonomy" id="1091037"/>
    <lineage>
        <taxon>Bacteria</taxon>
        <taxon>Pseudomonadati</taxon>
        <taxon>Pseudomonadota</taxon>
        <taxon>Gammaproteobacteria</taxon>
        <taxon>Alteromonadales</taxon>
        <taxon>Alteromonadaceae</taxon>
        <taxon>Alishewanella</taxon>
    </lineage>
</organism>
<dbReference type="PROSITE" id="PS50112">
    <property type="entry name" value="PAS"/>
    <property type="match status" value="1"/>
</dbReference>
<dbReference type="SUPFAM" id="SSF54631">
    <property type="entry name" value="CBS-domain pair"/>
    <property type="match status" value="2"/>
</dbReference>